<dbReference type="OrthoDB" id="3060480at2759"/>
<protein>
    <recommendedName>
        <fullName evidence="5">Crinkler effector protein N-terminal domain-containing protein</fullName>
    </recommendedName>
</protein>
<evidence type="ECO:0000313" key="7">
    <source>
        <dbReference type="Proteomes" id="UP000054477"/>
    </source>
</evidence>
<comment type="subcellular location">
    <subcellularLocation>
        <location evidence="1">Host cell</location>
    </subcellularLocation>
    <subcellularLocation>
        <location evidence="2">Secreted</location>
    </subcellularLocation>
</comment>
<keyword evidence="3" id="KW-0964">Secreted</keyword>
<dbReference type="HOGENOM" id="CLU_354900_0_0_1"/>
<dbReference type="InterPro" id="IPR027417">
    <property type="entry name" value="P-loop_NTPase"/>
</dbReference>
<feature type="domain" description="Crinkler effector protein N-terminal" evidence="5">
    <location>
        <begin position="266"/>
        <end position="372"/>
    </location>
</feature>
<feature type="compositionally biased region" description="Basic residues" evidence="4">
    <location>
        <begin position="1"/>
        <end position="13"/>
    </location>
</feature>
<gene>
    <name evidence="6" type="ORF">K443DRAFT_4636</name>
</gene>
<evidence type="ECO:0000256" key="2">
    <source>
        <dbReference type="ARBA" id="ARBA00004613"/>
    </source>
</evidence>
<keyword evidence="7" id="KW-1185">Reference proteome</keyword>
<name>A0A0C9XS75_9AGAR</name>
<dbReference type="EMBL" id="KN838569">
    <property type="protein sequence ID" value="KIK04489.1"/>
    <property type="molecule type" value="Genomic_DNA"/>
</dbReference>
<feature type="region of interest" description="Disordered" evidence="4">
    <location>
        <begin position="156"/>
        <end position="180"/>
    </location>
</feature>
<dbReference type="SUPFAM" id="SSF52540">
    <property type="entry name" value="P-loop containing nucleoside triphosphate hydrolases"/>
    <property type="match status" value="1"/>
</dbReference>
<feature type="region of interest" description="Disordered" evidence="4">
    <location>
        <begin position="1"/>
        <end position="45"/>
    </location>
</feature>
<organism evidence="6 7">
    <name type="scientific">Laccaria amethystina LaAM-08-1</name>
    <dbReference type="NCBI Taxonomy" id="1095629"/>
    <lineage>
        <taxon>Eukaryota</taxon>
        <taxon>Fungi</taxon>
        <taxon>Dikarya</taxon>
        <taxon>Basidiomycota</taxon>
        <taxon>Agaricomycotina</taxon>
        <taxon>Agaricomycetes</taxon>
        <taxon>Agaricomycetidae</taxon>
        <taxon>Agaricales</taxon>
        <taxon>Agaricineae</taxon>
        <taxon>Hydnangiaceae</taxon>
        <taxon>Laccaria</taxon>
    </lineage>
</organism>
<dbReference type="GO" id="GO:0043657">
    <property type="term" value="C:host cell"/>
    <property type="evidence" value="ECO:0007669"/>
    <property type="project" value="UniProtKB-SubCell"/>
</dbReference>
<dbReference type="InterPro" id="IPR045379">
    <property type="entry name" value="Crinkler_N"/>
</dbReference>
<dbReference type="Proteomes" id="UP000054477">
    <property type="component" value="Unassembled WGS sequence"/>
</dbReference>
<dbReference type="STRING" id="1095629.A0A0C9XS75"/>
<reference evidence="7" key="2">
    <citation type="submission" date="2015-01" db="EMBL/GenBank/DDBJ databases">
        <title>Evolutionary Origins and Diversification of the Mycorrhizal Mutualists.</title>
        <authorList>
            <consortium name="DOE Joint Genome Institute"/>
            <consortium name="Mycorrhizal Genomics Consortium"/>
            <person name="Kohler A."/>
            <person name="Kuo A."/>
            <person name="Nagy L.G."/>
            <person name="Floudas D."/>
            <person name="Copeland A."/>
            <person name="Barry K.W."/>
            <person name="Cichocki N."/>
            <person name="Veneault-Fourrey C."/>
            <person name="LaButti K."/>
            <person name="Lindquist E.A."/>
            <person name="Lipzen A."/>
            <person name="Lundell T."/>
            <person name="Morin E."/>
            <person name="Murat C."/>
            <person name="Riley R."/>
            <person name="Ohm R."/>
            <person name="Sun H."/>
            <person name="Tunlid A."/>
            <person name="Henrissat B."/>
            <person name="Grigoriev I.V."/>
            <person name="Hibbett D.S."/>
            <person name="Martin F."/>
        </authorList>
    </citation>
    <scope>NUCLEOTIDE SEQUENCE [LARGE SCALE GENOMIC DNA]</scope>
    <source>
        <strain evidence="7">LaAM-08-1</strain>
    </source>
</reference>
<dbReference type="AlphaFoldDB" id="A0A0C9XS75"/>
<evidence type="ECO:0000313" key="6">
    <source>
        <dbReference type="EMBL" id="KIK04489.1"/>
    </source>
</evidence>
<evidence type="ECO:0000259" key="5">
    <source>
        <dbReference type="Pfam" id="PF20147"/>
    </source>
</evidence>
<dbReference type="CDD" id="cd17039">
    <property type="entry name" value="Ubl_ubiquitin_like"/>
    <property type="match status" value="1"/>
</dbReference>
<evidence type="ECO:0000256" key="4">
    <source>
        <dbReference type="SAM" id="MobiDB-lite"/>
    </source>
</evidence>
<sequence length="791" mass="88580">MAATKPPHKRRRLTSLAAPPPTTTQPPGKVLTASNNTSVTAKPANGEPFTLRSLLVDNMRHLLPGMYGLRPFPATHASPLLVPLAFTLTTHLTAPLGTNRVSFGVPPIHVSIARHAKRRYVLRRTQHSALSDGDQRTNGTMDASFGKPFLVIQPTSNRQPLPIDLNSTDEDARARRTTRRAHVECNGATKRAKYVTRKGEALAKATPPPPTSTPNPNVQGSCTGMGRCYVAREEKNTTKKLTHQPGHRVHLEPSPSLHVAMSVEKLRLICLVWPDDKPDEHTVELEIDNNQTVAFLKRMIKEDLSLDDVDHQNLVLRKCSCLPDDDNLAQTLKTLQFDDSDGRLVRLSAVRQISQYFGDQDFSKEPIHILVELPALEYPPRKGLRIESLLPDPPPDAAERSDTVSAIYRKLLSHRFILVRGTPASGKPTLAKLLGRHIRVQEPNVHVIWVGSRVDDVAECGGWYSYLEKRKGWIPGEDTVFIFDEAQLTYKDGALWNELFKCMHDYPDRRVIAFASYGSPSSLIDIQGTPIFVSSMARISLLPTAHEDNLPAAGLLFTPAEFNELVSKQYSDSEYHFHPSFLDMVFEITDGHVGAMYSFLHSILGSDSYREHKHSGQRYTWELFQKRVSLAWFLQQLENVVGGVFMRGLRRLRDLKVPAVACVFSSVLRTGSVQDTDFTIEEIAARFSYVLAKVGFTPTTSTTKPTTSSRRRFIADNILDFVIHVISKFSPGMLSTTRRISAAGHVQRPLEAQYQDEFYRCCYTHSNGSLVTFPEFSTAKGRVDFYIPAKQ</sequence>
<proteinExistence type="predicted"/>
<dbReference type="GO" id="GO:0005576">
    <property type="term" value="C:extracellular region"/>
    <property type="evidence" value="ECO:0007669"/>
    <property type="project" value="UniProtKB-SubCell"/>
</dbReference>
<accession>A0A0C9XS75</accession>
<reference evidence="6 7" key="1">
    <citation type="submission" date="2014-04" db="EMBL/GenBank/DDBJ databases">
        <authorList>
            <consortium name="DOE Joint Genome Institute"/>
            <person name="Kuo A."/>
            <person name="Kohler A."/>
            <person name="Nagy L.G."/>
            <person name="Floudas D."/>
            <person name="Copeland A."/>
            <person name="Barry K.W."/>
            <person name="Cichocki N."/>
            <person name="Veneault-Fourrey C."/>
            <person name="LaButti K."/>
            <person name="Lindquist E.A."/>
            <person name="Lipzen A."/>
            <person name="Lundell T."/>
            <person name="Morin E."/>
            <person name="Murat C."/>
            <person name="Sun H."/>
            <person name="Tunlid A."/>
            <person name="Henrissat B."/>
            <person name="Grigoriev I.V."/>
            <person name="Hibbett D.S."/>
            <person name="Martin F."/>
            <person name="Nordberg H.P."/>
            <person name="Cantor M.N."/>
            <person name="Hua S.X."/>
        </authorList>
    </citation>
    <scope>NUCLEOTIDE SEQUENCE [LARGE SCALE GENOMIC DNA]</scope>
    <source>
        <strain evidence="6 7">LaAM-08-1</strain>
    </source>
</reference>
<evidence type="ECO:0000256" key="1">
    <source>
        <dbReference type="ARBA" id="ARBA00004340"/>
    </source>
</evidence>
<dbReference type="Pfam" id="PF20147">
    <property type="entry name" value="Crinkler"/>
    <property type="match status" value="1"/>
</dbReference>
<feature type="region of interest" description="Disordered" evidence="4">
    <location>
        <begin position="201"/>
        <end position="220"/>
    </location>
</feature>
<evidence type="ECO:0000256" key="3">
    <source>
        <dbReference type="ARBA" id="ARBA00022525"/>
    </source>
</evidence>